<proteinExistence type="predicted"/>
<protein>
    <submittedName>
        <fullName evidence="1">Uncharacterized protein</fullName>
    </submittedName>
</protein>
<dbReference type="AlphaFoldDB" id="A0A0V1AS57"/>
<evidence type="ECO:0000313" key="2">
    <source>
        <dbReference type="Proteomes" id="UP000054776"/>
    </source>
</evidence>
<name>A0A0V1AS57_TRISP</name>
<sequence length="125" mass="13875">MDTTIKLSVRITSLNETCLYSTDNSEAEAQTVPAANSMIDSGRFTNPHKYTFLPWLPYFAPVFPTNSAYFIICKFLTHGALAVTMTHFIRPACLFVLYLNRTLTLTASSPTSPPPNSISSLYSEL</sequence>
<dbReference type="Proteomes" id="UP000054776">
    <property type="component" value="Unassembled WGS sequence"/>
</dbReference>
<comment type="caution">
    <text evidence="1">The sequence shown here is derived from an EMBL/GenBank/DDBJ whole genome shotgun (WGS) entry which is preliminary data.</text>
</comment>
<dbReference type="EMBL" id="JYDH01000296">
    <property type="protein sequence ID" value="KRY27011.1"/>
    <property type="molecule type" value="Genomic_DNA"/>
</dbReference>
<keyword evidence="2" id="KW-1185">Reference proteome</keyword>
<dbReference type="InParanoid" id="A0A0V1AS57"/>
<reference evidence="1 2" key="1">
    <citation type="submission" date="2015-01" db="EMBL/GenBank/DDBJ databases">
        <title>Evolution of Trichinella species and genotypes.</title>
        <authorList>
            <person name="Korhonen P.K."/>
            <person name="Edoardo P."/>
            <person name="Giuseppe L.R."/>
            <person name="Gasser R.B."/>
        </authorList>
    </citation>
    <scope>NUCLEOTIDE SEQUENCE [LARGE SCALE GENOMIC DNA]</scope>
    <source>
        <strain evidence="1">ISS3</strain>
    </source>
</reference>
<organism evidence="1 2">
    <name type="scientific">Trichinella spiralis</name>
    <name type="common">Trichina worm</name>
    <dbReference type="NCBI Taxonomy" id="6334"/>
    <lineage>
        <taxon>Eukaryota</taxon>
        <taxon>Metazoa</taxon>
        <taxon>Ecdysozoa</taxon>
        <taxon>Nematoda</taxon>
        <taxon>Enoplea</taxon>
        <taxon>Dorylaimia</taxon>
        <taxon>Trichinellida</taxon>
        <taxon>Trichinellidae</taxon>
        <taxon>Trichinella</taxon>
    </lineage>
</organism>
<evidence type="ECO:0000313" key="1">
    <source>
        <dbReference type="EMBL" id="KRY27011.1"/>
    </source>
</evidence>
<accession>A0A0V1AS57</accession>
<gene>
    <name evidence="1" type="ORF">T01_9750</name>
</gene>